<evidence type="ECO:0000313" key="6">
    <source>
        <dbReference type="Proteomes" id="UP000623269"/>
    </source>
</evidence>
<dbReference type="InterPro" id="IPR036881">
    <property type="entry name" value="Glyco_hydro_3_C_sf"/>
</dbReference>
<gene>
    <name evidence="5" type="ORF">I5677_01155</name>
</gene>
<dbReference type="InterPro" id="IPR026891">
    <property type="entry name" value="Fn3-like"/>
</dbReference>
<dbReference type="Pfam" id="PF00933">
    <property type="entry name" value="Glyco_hydro_3"/>
    <property type="match status" value="1"/>
</dbReference>
<dbReference type="GO" id="GO:0031222">
    <property type="term" value="P:arabinan catabolic process"/>
    <property type="evidence" value="ECO:0007669"/>
    <property type="project" value="TreeGrafter"/>
</dbReference>
<dbReference type="PANTHER" id="PTHR42721">
    <property type="entry name" value="SUGAR HYDROLASE-RELATED"/>
    <property type="match status" value="1"/>
</dbReference>
<dbReference type="GO" id="GO:0009044">
    <property type="term" value="F:xylan 1,4-beta-xylosidase activity"/>
    <property type="evidence" value="ECO:0007669"/>
    <property type="project" value="InterPro"/>
</dbReference>
<dbReference type="SUPFAM" id="SSF52279">
    <property type="entry name" value="Beta-D-glucan exohydrolase, C-terminal domain"/>
    <property type="match status" value="1"/>
</dbReference>
<comment type="similarity">
    <text evidence="1">Belongs to the glycosyl hydrolase 3 family.</text>
</comment>
<sequence>MDFTLKATELVDKMTLEEKASQLRYDAPPIERLGIPRYHWWNEALHGLARTGTATMFPQAIGLAAMFDSEAMLKIGDIIATEARAKYNEYSKEEDRDIYKGLTLWAPNINIFRDPRWGRGQETYGEDPYLTSELGKSFIQGLQGSGKYLKTAACAKHFAVHSGPEELRHEFNAVVSDKDLWETYLPAFEVCVKEARVESVMGAYNRTNGEPCCASKLLMQDILKDKWGFEGYYVSDCFALADFHEHHKVTSTPQESAALALKMGCDINCGNIYLYILQAYEQGLVTEEEITEAAVHAMRTRLRLGLFSDDCEYDRIAYDKVACKEHREAATLAAEKSVVLLKNEGILPLPKNTQHIAVIGPNADSRTALIGNYVGTPTRYITILEGIESVVDETTRIYYSEGCHIIKDKVEPRAMPHDRTSEAVKIAKRTGLAIVCVGLDGRFEGEQVDNGNPSKGNELMKADKSMDLPASQIHLLKAVIETGVDIIVVNLTGSAMNLKWLQDTPNVKGIIQGWYPGSEGGLAIAKILFGEVNPSGKLPVTFYEREEDLPDFLDYSMKNRTYRYFEGKPLYPFGYGLSYTGFEYSNLRTELKTEQDLLQVEVEVQNTGEYDGDEIVQVYMKDLESKHAVRNHNLCAFERISLSSKEKKTIKLKVDKKAFEIVDDEGNRYIDSKRFKIYVGGSQPDQRSVELLGRKPLEVEIII</sequence>
<dbReference type="Proteomes" id="UP000623269">
    <property type="component" value="Unassembled WGS sequence"/>
</dbReference>
<dbReference type="InterPro" id="IPR044993">
    <property type="entry name" value="BXL"/>
</dbReference>
<accession>A0A8J7H0D9</accession>
<dbReference type="GO" id="GO:0046556">
    <property type="term" value="F:alpha-L-arabinofuranosidase activity"/>
    <property type="evidence" value="ECO:0007669"/>
    <property type="project" value="TreeGrafter"/>
</dbReference>
<evidence type="ECO:0000256" key="1">
    <source>
        <dbReference type="ARBA" id="ARBA00005336"/>
    </source>
</evidence>
<keyword evidence="2" id="KW-0732">Signal</keyword>
<dbReference type="InterPro" id="IPR013783">
    <property type="entry name" value="Ig-like_fold"/>
</dbReference>
<dbReference type="GO" id="GO:0045493">
    <property type="term" value="P:xylan catabolic process"/>
    <property type="evidence" value="ECO:0007669"/>
    <property type="project" value="InterPro"/>
</dbReference>
<dbReference type="Gene3D" id="3.20.20.300">
    <property type="entry name" value="Glycoside hydrolase, family 3, N-terminal domain"/>
    <property type="match status" value="1"/>
</dbReference>
<reference evidence="5" key="1">
    <citation type="submission" date="2020-12" db="EMBL/GenBank/DDBJ databases">
        <title>M. sibirica DSM 26468T genome.</title>
        <authorList>
            <person name="Thieme N."/>
            <person name="Rettenmaier R."/>
            <person name="Zverlov V."/>
            <person name="Liebl W."/>
        </authorList>
    </citation>
    <scope>NUCLEOTIDE SEQUENCE</scope>
    <source>
        <strain evidence="5">DSM 26468</strain>
    </source>
</reference>
<keyword evidence="6" id="KW-1185">Reference proteome</keyword>
<dbReference type="PANTHER" id="PTHR42721:SF3">
    <property type="entry name" value="BETA-D-XYLOSIDASE 5-RELATED"/>
    <property type="match status" value="1"/>
</dbReference>
<dbReference type="EMBL" id="JAEAGR010000001">
    <property type="protein sequence ID" value="MBH1939497.1"/>
    <property type="molecule type" value="Genomic_DNA"/>
</dbReference>
<proteinExistence type="inferred from homology"/>
<evidence type="ECO:0000256" key="2">
    <source>
        <dbReference type="ARBA" id="ARBA00022729"/>
    </source>
</evidence>
<dbReference type="Gene3D" id="2.60.40.10">
    <property type="entry name" value="Immunoglobulins"/>
    <property type="match status" value="1"/>
</dbReference>
<protein>
    <submittedName>
        <fullName evidence="5">Glycoside hydrolase family 3 C-terminal domain-containing protein</fullName>
    </submittedName>
</protein>
<dbReference type="InterPro" id="IPR017853">
    <property type="entry name" value="GH"/>
</dbReference>
<dbReference type="InterPro" id="IPR001764">
    <property type="entry name" value="Glyco_hydro_3_N"/>
</dbReference>
<dbReference type="InterPro" id="IPR036962">
    <property type="entry name" value="Glyco_hydro_3_N_sf"/>
</dbReference>
<evidence type="ECO:0000259" key="4">
    <source>
        <dbReference type="SMART" id="SM01217"/>
    </source>
</evidence>
<keyword evidence="3 5" id="KW-0378">Hydrolase</keyword>
<dbReference type="SUPFAM" id="SSF51445">
    <property type="entry name" value="(Trans)glycosidases"/>
    <property type="match status" value="1"/>
</dbReference>
<organism evidence="5 6">
    <name type="scientific">Mobilitalea sibirica</name>
    <dbReference type="NCBI Taxonomy" id="1462919"/>
    <lineage>
        <taxon>Bacteria</taxon>
        <taxon>Bacillati</taxon>
        <taxon>Bacillota</taxon>
        <taxon>Clostridia</taxon>
        <taxon>Lachnospirales</taxon>
        <taxon>Lachnospiraceae</taxon>
        <taxon>Mobilitalea</taxon>
    </lineage>
</organism>
<dbReference type="RefSeq" id="WP_197659716.1">
    <property type="nucleotide sequence ID" value="NZ_JAEAGR010000001.1"/>
</dbReference>
<evidence type="ECO:0000256" key="3">
    <source>
        <dbReference type="ARBA" id="ARBA00022801"/>
    </source>
</evidence>
<name>A0A8J7H0D9_9FIRM</name>
<dbReference type="InterPro" id="IPR002772">
    <property type="entry name" value="Glyco_hydro_3_C"/>
</dbReference>
<dbReference type="Pfam" id="PF14310">
    <property type="entry name" value="Fn3-like"/>
    <property type="match status" value="1"/>
</dbReference>
<comment type="caution">
    <text evidence="5">The sequence shown here is derived from an EMBL/GenBank/DDBJ whole genome shotgun (WGS) entry which is preliminary data.</text>
</comment>
<dbReference type="AlphaFoldDB" id="A0A8J7H0D9"/>
<dbReference type="Pfam" id="PF01915">
    <property type="entry name" value="Glyco_hydro_3_C"/>
    <property type="match status" value="1"/>
</dbReference>
<dbReference type="SMART" id="SM01217">
    <property type="entry name" value="Fn3_like"/>
    <property type="match status" value="1"/>
</dbReference>
<dbReference type="Gene3D" id="3.40.50.1700">
    <property type="entry name" value="Glycoside hydrolase family 3 C-terminal domain"/>
    <property type="match status" value="1"/>
</dbReference>
<evidence type="ECO:0000313" key="5">
    <source>
        <dbReference type="EMBL" id="MBH1939497.1"/>
    </source>
</evidence>
<dbReference type="PRINTS" id="PR00133">
    <property type="entry name" value="GLHYDRLASE3"/>
</dbReference>
<feature type="domain" description="Fibronectin type III-like" evidence="4">
    <location>
        <begin position="614"/>
        <end position="683"/>
    </location>
</feature>